<accession>A0ABV6P8B3</accession>
<feature type="domain" description="Exonuclease" evidence="5">
    <location>
        <begin position="11"/>
        <end position="186"/>
    </location>
</feature>
<evidence type="ECO:0000313" key="6">
    <source>
        <dbReference type="EMBL" id="MFC0581366.1"/>
    </source>
</evidence>
<dbReference type="Gene3D" id="3.30.420.10">
    <property type="entry name" value="Ribonuclease H-like superfamily/Ribonuclease H"/>
    <property type="match status" value="1"/>
</dbReference>
<evidence type="ECO:0000256" key="1">
    <source>
        <dbReference type="ARBA" id="ARBA00022722"/>
    </source>
</evidence>
<proteinExistence type="predicted"/>
<dbReference type="GO" id="GO:0004527">
    <property type="term" value="F:exonuclease activity"/>
    <property type="evidence" value="ECO:0007669"/>
    <property type="project" value="UniProtKB-KW"/>
</dbReference>
<organism evidence="6 7">
    <name type="scientific">Micrococcoides hystricis</name>
    <dbReference type="NCBI Taxonomy" id="1572761"/>
    <lineage>
        <taxon>Bacteria</taxon>
        <taxon>Bacillati</taxon>
        <taxon>Actinomycetota</taxon>
        <taxon>Actinomycetes</taxon>
        <taxon>Micrococcales</taxon>
        <taxon>Micrococcaceae</taxon>
        <taxon>Micrococcoides</taxon>
    </lineage>
</organism>
<keyword evidence="1" id="KW-0540">Nuclease</keyword>
<evidence type="ECO:0000313" key="7">
    <source>
        <dbReference type="Proteomes" id="UP001589862"/>
    </source>
</evidence>
<feature type="region of interest" description="Disordered" evidence="4">
    <location>
        <begin position="1"/>
        <end position="20"/>
    </location>
</feature>
<dbReference type="Pfam" id="PF00929">
    <property type="entry name" value="RNase_T"/>
    <property type="match status" value="1"/>
</dbReference>
<keyword evidence="3 6" id="KW-0269">Exonuclease</keyword>
<keyword evidence="7" id="KW-1185">Reference proteome</keyword>
<dbReference type="InterPro" id="IPR013520">
    <property type="entry name" value="Ribonucl_H"/>
</dbReference>
<dbReference type="EMBL" id="JBHLUB010000003">
    <property type="protein sequence ID" value="MFC0581366.1"/>
    <property type="molecule type" value="Genomic_DNA"/>
</dbReference>
<dbReference type="InterPro" id="IPR012337">
    <property type="entry name" value="RNaseH-like_sf"/>
</dbReference>
<evidence type="ECO:0000256" key="4">
    <source>
        <dbReference type="SAM" id="MobiDB-lite"/>
    </source>
</evidence>
<reference evidence="6 7" key="1">
    <citation type="submission" date="2024-09" db="EMBL/GenBank/DDBJ databases">
        <authorList>
            <person name="Sun Q."/>
            <person name="Mori K."/>
        </authorList>
    </citation>
    <scope>NUCLEOTIDE SEQUENCE [LARGE SCALE GENOMIC DNA]</scope>
    <source>
        <strain evidence="6 7">NCAIM B.02604</strain>
    </source>
</reference>
<dbReference type="InterPro" id="IPR036397">
    <property type="entry name" value="RNaseH_sf"/>
</dbReference>
<evidence type="ECO:0000256" key="2">
    <source>
        <dbReference type="ARBA" id="ARBA00022801"/>
    </source>
</evidence>
<gene>
    <name evidence="6" type="ORF">ACFFFR_03035</name>
</gene>
<feature type="compositionally biased region" description="Basic and acidic residues" evidence="4">
    <location>
        <begin position="1"/>
        <end position="11"/>
    </location>
</feature>
<sequence>MPGQDKWHENLRAGFDLETTSPEPTEARIVTASLIVVDGAGNVANHQEWLVNPGVPIPPAAANIHGVTDERAQRDGLPAVLAVSQIAMQLNQLFEADIPVVAFNACYDFTVMAAEAQRHHVVFGDPRPVIDPYVMDKQVDRYRRGKRTLADVAAFYQVPLQNAHTSAADAMAAVGVADQIARKYPAVQIPATELHDAQVQWKKEQAAGLQEFLMRKNPNAFVDPRWPVALD</sequence>
<dbReference type="RefSeq" id="WP_377458118.1">
    <property type="nucleotide sequence ID" value="NZ_JBHLUB010000003.1"/>
</dbReference>
<name>A0ABV6P8B3_9MICC</name>
<dbReference type="PANTHER" id="PTHR30231">
    <property type="entry name" value="DNA POLYMERASE III SUBUNIT EPSILON"/>
    <property type="match status" value="1"/>
</dbReference>
<keyword evidence="2" id="KW-0378">Hydrolase</keyword>
<dbReference type="Proteomes" id="UP001589862">
    <property type="component" value="Unassembled WGS sequence"/>
</dbReference>
<comment type="caution">
    <text evidence="6">The sequence shown here is derived from an EMBL/GenBank/DDBJ whole genome shotgun (WGS) entry which is preliminary data.</text>
</comment>
<evidence type="ECO:0000256" key="3">
    <source>
        <dbReference type="ARBA" id="ARBA00022839"/>
    </source>
</evidence>
<dbReference type="CDD" id="cd06127">
    <property type="entry name" value="DEDDh"/>
    <property type="match status" value="1"/>
</dbReference>
<dbReference type="SMART" id="SM00479">
    <property type="entry name" value="EXOIII"/>
    <property type="match status" value="1"/>
</dbReference>
<evidence type="ECO:0000259" key="5">
    <source>
        <dbReference type="SMART" id="SM00479"/>
    </source>
</evidence>
<protein>
    <submittedName>
        <fullName evidence="6">3'-5' exonuclease</fullName>
    </submittedName>
</protein>
<dbReference type="PANTHER" id="PTHR30231:SF4">
    <property type="entry name" value="PROTEIN NEN2"/>
    <property type="match status" value="1"/>
</dbReference>
<dbReference type="SUPFAM" id="SSF53098">
    <property type="entry name" value="Ribonuclease H-like"/>
    <property type="match status" value="1"/>
</dbReference>
<dbReference type="NCBIfam" id="NF005927">
    <property type="entry name" value="PRK07942.1"/>
    <property type="match status" value="1"/>
</dbReference>